<feature type="transmembrane region" description="Helical" evidence="1">
    <location>
        <begin position="33"/>
        <end position="50"/>
    </location>
</feature>
<sequence>MTTITVANQTNSMLFTQWLSQGWTLFTQAPLKLFFTLLALMVIAGLFQVLPAPTGLLVSKWVGACFAALVWPMLDQLAKTGSFSFKGLLAYSGWKYVPLIGLVLMAPFVFQVGVATAMLGNAGFNLIIFGEIAAVTPWQVACIFASSAPLMVLLMFVPAHLLLEHTSPKDALSKGVKMVLTAWQPMVVLMIINAVVLFLAPFTFALSAILLSPLLVCVNYQAYQSLHHH</sequence>
<proteinExistence type="predicted"/>
<evidence type="ECO:0000313" key="3">
    <source>
        <dbReference type="Proteomes" id="UP000219353"/>
    </source>
</evidence>
<dbReference type="AlphaFoldDB" id="A0A285ID99"/>
<gene>
    <name evidence="2" type="ORF">SAMN06297280_0992</name>
</gene>
<evidence type="ECO:0008006" key="4">
    <source>
        <dbReference type="Google" id="ProtNLM"/>
    </source>
</evidence>
<evidence type="ECO:0000313" key="2">
    <source>
        <dbReference type="EMBL" id="SNY45922.1"/>
    </source>
</evidence>
<name>A0A285ID99_9GAMM</name>
<organism evidence="2 3">
    <name type="scientific">Arsukibacterium tuosuense</name>
    <dbReference type="NCBI Taxonomy" id="1323745"/>
    <lineage>
        <taxon>Bacteria</taxon>
        <taxon>Pseudomonadati</taxon>
        <taxon>Pseudomonadota</taxon>
        <taxon>Gammaproteobacteria</taxon>
        <taxon>Chromatiales</taxon>
        <taxon>Chromatiaceae</taxon>
        <taxon>Arsukibacterium</taxon>
    </lineage>
</organism>
<feature type="transmembrane region" description="Helical" evidence="1">
    <location>
        <begin position="56"/>
        <end position="75"/>
    </location>
</feature>
<dbReference type="Proteomes" id="UP000219353">
    <property type="component" value="Unassembled WGS sequence"/>
</dbReference>
<dbReference type="OrthoDB" id="6328956at2"/>
<evidence type="ECO:0000256" key="1">
    <source>
        <dbReference type="SAM" id="Phobius"/>
    </source>
</evidence>
<feature type="transmembrane region" description="Helical" evidence="1">
    <location>
        <begin position="138"/>
        <end position="163"/>
    </location>
</feature>
<protein>
    <recommendedName>
        <fullName evidence="4">Transmembrane protein</fullName>
    </recommendedName>
</protein>
<dbReference type="EMBL" id="OBEB01000001">
    <property type="protein sequence ID" value="SNY45922.1"/>
    <property type="molecule type" value="Genomic_DNA"/>
</dbReference>
<keyword evidence="3" id="KW-1185">Reference proteome</keyword>
<keyword evidence="1" id="KW-1133">Transmembrane helix</keyword>
<reference evidence="3" key="1">
    <citation type="submission" date="2017-09" db="EMBL/GenBank/DDBJ databases">
        <authorList>
            <person name="Varghese N."/>
            <person name="Submissions S."/>
        </authorList>
    </citation>
    <scope>NUCLEOTIDE SEQUENCE [LARGE SCALE GENOMIC DNA]</scope>
    <source>
        <strain evidence="3">CGMCC 1.12461</strain>
    </source>
</reference>
<keyword evidence="1" id="KW-0472">Membrane</keyword>
<accession>A0A285ID99</accession>
<keyword evidence="1" id="KW-0812">Transmembrane</keyword>
<feature type="transmembrane region" description="Helical" evidence="1">
    <location>
        <begin position="96"/>
        <end position="118"/>
    </location>
</feature>
<dbReference type="RefSeq" id="WP_097110193.1">
    <property type="nucleotide sequence ID" value="NZ_OBEB01000001.1"/>
</dbReference>
<feature type="transmembrane region" description="Helical" evidence="1">
    <location>
        <begin position="204"/>
        <end position="223"/>
    </location>
</feature>